<sequence length="642" mass="73556">MCGIVGFFSKNGIISQEALKRATQVLSHRGPDGQNFWIAPHQRVGLGHTRLSIIDLTTGAQPISNEQENLHIVVNGEFYDFERIQDDLKRRGYRLRTHSDSEIALHLYDEFGTQCLQHLRGEFAFVLWDERNDLLFAARDRFGIKPLYYTVIGDTLYLASEVKALFTAGVPAQWDWESVFQDNYGVMLQDRTLYQGIYQVPPGYFLIANRSNIQLIRYWDFNYPTDNVRPQYTEEEYIEKLRYELNEAIRLRLRADVPVGCYLSGGLDSSTILGMMAAQMSQPIQTFTAIFDHPAYSEEAIVRETAALTGANLNLVMMSQAELADNFSDAIWHGETTIDNASSVSKFVLSKAVRDFGYKVVLTGEGSDEIFAGYFDLRRDMLFYNTQGQDENTVQQLLAQLRDSNLVASGYMVSQERPMQLASVKRSLGFVPTWFETWAEIGMKIRSLYSSDFTTQIANRDAYRICLNQIDVQGQLTGREPVHQSLYLRSKTELPHLLLMMYGDKVDMAHSVESRYPFFDHHVVELVCQMPVSLKIRGMTEKYVLREAAKPFLTNTVYRRHKHPYVAPPPSLKPNESFNELMQDTMRGSIMASLPFYDQAKVVALLDKLPFMNDSQRIVIDIFLMKLLSACFLHERFRLSVG</sequence>
<organism evidence="1 2">
    <name type="scientific">Dolichospermum flos-aquae UHCC 0037</name>
    <dbReference type="NCBI Taxonomy" id="2590026"/>
    <lineage>
        <taxon>Bacteria</taxon>
        <taxon>Bacillati</taxon>
        <taxon>Cyanobacteriota</taxon>
        <taxon>Cyanophyceae</taxon>
        <taxon>Nostocales</taxon>
        <taxon>Aphanizomenonaceae</taxon>
        <taxon>Dolichospermum</taxon>
    </lineage>
</organism>
<evidence type="ECO:0000313" key="1">
    <source>
        <dbReference type="EMBL" id="MTJ45356.1"/>
    </source>
</evidence>
<dbReference type="EC" id="6.3.5.4" evidence="1"/>
<reference evidence="2" key="1">
    <citation type="journal article" date="2020" name="Toxins">
        <title>Phylogenomic Analysis of Secondary Metabolism in the Toxic Cyanobacterial Genera Anabaena, Dolichospermum and Aphanizomenon.</title>
        <authorList>
            <person name="Oesterholm J."/>
            <person name="Popin R.V."/>
            <person name="Fewer D.P."/>
            <person name="Sivonen K."/>
        </authorList>
    </citation>
    <scope>NUCLEOTIDE SEQUENCE [LARGE SCALE GENOMIC DNA]</scope>
    <source>
        <strain evidence="2">UHCC 0037</strain>
    </source>
</reference>
<proteinExistence type="predicted"/>
<gene>
    <name evidence="1" type="primary">asnB</name>
    <name evidence="1" type="ORF">FJR39_20415</name>
</gene>
<evidence type="ECO:0000313" key="2">
    <source>
        <dbReference type="Proteomes" id="UP001517388"/>
    </source>
</evidence>
<accession>A0ACC7SAY8</accession>
<comment type="caution">
    <text evidence="1">The sequence shown here is derived from an EMBL/GenBank/DDBJ whole genome shotgun (WGS) entry which is preliminary data.</text>
</comment>
<dbReference type="Proteomes" id="UP001517388">
    <property type="component" value="Unassembled WGS sequence"/>
</dbReference>
<dbReference type="EMBL" id="VILF01000005">
    <property type="protein sequence ID" value="MTJ45356.1"/>
    <property type="molecule type" value="Genomic_DNA"/>
</dbReference>
<keyword evidence="1" id="KW-0436">Ligase</keyword>
<protein>
    <submittedName>
        <fullName evidence="1">Asparagine synthase (Glutamine-hydrolyzing)</fullName>
        <ecNumber evidence="1">6.3.5.4</ecNumber>
    </submittedName>
</protein>
<name>A0ACC7SAY8_DOLFA</name>
<keyword evidence="2" id="KW-1185">Reference proteome</keyword>